<keyword evidence="7" id="KW-1185">Reference proteome</keyword>
<accession>H3AWZ7</accession>
<dbReference type="Proteomes" id="UP000008672">
    <property type="component" value="Unassembled WGS sequence"/>
</dbReference>
<dbReference type="EMBL" id="AFYH01127536">
    <property type="status" value="NOT_ANNOTATED_CDS"/>
    <property type="molecule type" value="Genomic_DNA"/>
</dbReference>
<comment type="similarity">
    <text evidence="1 4">Belongs to the protease inhibitor I47 (latexin) family.</text>
</comment>
<evidence type="ECO:0000256" key="1">
    <source>
        <dbReference type="ARBA" id="ARBA00010083"/>
    </source>
</evidence>
<reference evidence="7" key="1">
    <citation type="submission" date="2011-08" db="EMBL/GenBank/DDBJ databases">
        <title>The draft genome of Latimeria chalumnae.</title>
        <authorList>
            <person name="Di Palma F."/>
            <person name="Alfoldi J."/>
            <person name="Johnson J."/>
            <person name="Berlin A."/>
            <person name="Gnerre S."/>
            <person name="Jaffe D."/>
            <person name="MacCallum I."/>
            <person name="Young S."/>
            <person name="Walker B.J."/>
            <person name="Lander E."/>
            <person name="Lindblad-Toh K."/>
        </authorList>
    </citation>
    <scope>NUCLEOTIDE SEQUENCE [LARGE SCALE GENOMIC DNA]</scope>
    <source>
        <strain evidence="7">Wild caught</strain>
    </source>
</reference>
<dbReference type="InterPro" id="IPR046350">
    <property type="entry name" value="Cystatin_sf"/>
</dbReference>
<dbReference type="InterPro" id="IPR009684">
    <property type="entry name" value="Latexin"/>
</dbReference>
<evidence type="ECO:0000256" key="3">
    <source>
        <dbReference type="ARBA" id="ARBA00022737"/>
    </source>
</evidence>
<dbReference type="STRING" id="7897.ENSLACP00000014168"/>
<dbReference type="InParanoid" id="H3AWZ7"/>
<sequence>ERSAMEVSPSHKSATRAVRAAEHWLTYNYGSPHKAFITEWVKKAAVEDIPGVGNKYHIQFSVKDAVTEQNAGSCSAEVLYQTGHRSAPDVKIEIQGTFGRHTQEEDEEFYLKMKNRQEPLVGQDIPDSFGNVSAEMKPIWTLAIVGSSYIMWQNSTENTLYNMAQVKSVKQVKRNDDDALEFEYTVLLHELISQEIIPWQMKVFWHPKEGIKVEEQVLPHKRHNSPPPTHTLCN</sequence>
<dbReference type="AlphaFoldDB" id="H3AWZ7"/>
<dbReference type="FunFam" id="3.10.450.10:FF:000007">
    <property type="entry name" value="latexin"/>
    <property type="match status" value="1"/>
</dbReference>
<evidence type="ECO:0000256" key="4">
    <source>
        <dbReference type="PROSITE-ProRule" id="PRU01377"/>
    </source>
</evidence>
<evidence type="ECO:0000259" key="5">
    <source>
        <dbReference type="PROSITE" id="PS52033"/>
    </source>
</evidence>
<dbReference type="FunCoup" id="H3AWZ7">
    <property type="interactions" value="189"/>
</dbReference>
<dbReference type="SUPFAM" id="SSF54403">
    <property type="entry name" value="Cystatin/monellin"/>
    <property type="match status" value="2"/>
</dbReference>
<dbReference type="GO" id="GO:0008191">
    <property type="term" value="F:metalloendopeptidase inhibitor activity"/>
    <property type="evidence" value="ECO:0007669"/>
    <property type="project" value="UniProtKB-UniRule"/>
</dbReference>
<keyword evidence="2 4" id="KW-0646">Protease inhibitor</keyword>
<dbReference type="PANTHER" id="PTHR28591">
    <property type="entry name" value="LATEXIN"/>
    <property type="match status" value="1"/>
</dbReference>
<dbReference type="GeneTree" id="ENSGT00530000063813"/>
<name>H3AWZ7_LATCH</name>
<dbReference type="Ensembl" id="ENSLACT00000014267.1">
    <property type="protein sequence ID" value="ENSLACP00000014168.1"/>
    <property type="gene ID" value="ENSLACG00000012472.1"/>
</dbReference>
<dbReference type="PROSITE" id="PS52033">
    <property type="entry name" value="CYSTATIN_LXN"/>
    <property type="match status" value="2"/>
</dbReference>
<dbReference type="eggNOG" id="ENOG502RYUY">
    <property type="taxonomic scope" value="Eukaryota"/>
</dbReference>
<keyword evidence="3" id="KW-0677">Repeat</keyword>
<dbReference type="GO" id="GO:0005615">
    <property type="term" value="C:extracellular space"/>
    <property type="evidence" value="ECO:0007669"/>
    <property type="project" value="TreeGrafter"/>
</dbReference>
<feature type="domain" description="Cystatin LXN-type" evidence="5">
    <location>
        <begin position="121"/>
        <end position="225"/>
    </location>
</feature>
<dbReference type="HOGENOM" id="CLU_083048_0_0_1"/>
<evidence type="ECO:0000313" key="6">
    <source>
        <dbReference type="Ensembl" id="ENSLACP00000014168.1"/>
    </source>
</evidence>
<reference evidence="6" key="3">
    <citation type="submission" date="2025-09" db="UniProtKB">
        <authorList>
            <consortium name="Ensembl"/>
        </authorList>
    </citation>
    <scope>IDENTIFICATION</scope>
</reference>
<dbReference type="Pfam" id="PF06907">
    <property type="entry name" value="LXN"/>
    <property type="match status" value="1"/>
</dbReference>
<proteinExistence type="inferred from homology"/>
<dbReference type="Gene3D" id="3.10.450.10">
    <property type="match status" value="2"/>
</dbReference>
<dbReference type="OMA" id="MWQNSTE"/>
<evidence type="ECO:0000313" key="7">
    <source>
        <dbReference type="Proteomes" id="UP000008672"/>
    </source>
</evidence>
<dbReference type="EMBL" id="AFYH01127537">
    <property type="status" value="NOT_ANNOTATED_CDS"/>
    <property type="molecule type" value="Genomic_DNA"/>
</dbReference>
<organism evidence="6 7">
    <name type="scientific">Latimeria chalumnae</name>
    <name type="common">Coelacanth</name>
    <dbReference type="NCBI Taxonomy" id="7897"/>
    <lineage>
        <taxon>Eukaryota</taxon>
        <taxon>Metazoa</taxon>
        <taxon>Chordata</taxon>
        <taxon>Craniata</taxon>
        <taxon>Vertebrata</taxon>
        <taxon>Euteleostomi</taxon>
        <taxon>Coelacanthiformes</taxon>
        <taxon>Coelacanthidae</taxon>
        <taxon>Latimeria</taxon>
    </lineage>
</organism>
<reference evidence="6" key="2">
    <citation type="submission" date="2025-08" db="UniProtKB">
        <authorList>
            <consortium name="Ensembl"/>
        </authorList>
    </citation>
    <scope>IDENTIFICATION</scope>
</reference>
<evidence type="ECO:0000256" key="2">
    <source>
        <dbReference type="ARBA" id="ARBA00022690"/>
    </source>
</evidence>
<feature type="domain" description="Cystatin LXN-type" evidence="5">
    <location>
        <begin position="3"/>
        <end position="105"/>
    </location>
</feature>
<dbReference type="InterPro" id="IPR049897">
    <property type="entry name" value="CYSTATIN_LXN"/>
</dbReference>
<protein>
    <submittedName>
        <fullName evidence="6">Latexin</fullName>
    </submittedName>
</protein>
<dbReference type="Bgee" id="ENSLACG00000012472">
    <property type="expression patterns" value="Expressed in pectoral fin and 3 other cell types or tissues"/>
</dbReference>
<dbReference type="PANTHER" id="PTHR28591:SF1">
    <property type="entry name" value="LATEXIN"/>
    <property type="match status" value="1"/>
</dbReference>
<gene>
    <name evidence="6" type="primary">LXN</name>
</gene>